<keyword evidence="1" id="KW-0121">Carboxypeptidase</keyword>
<dbReference type="KEGG" id="tav:G4V39_05065"/>
<keyword evidence="1" id="KW-0378">Hydrolase</keyword>
<accession>A0A6G7PVH2</accession>
<evidence type="ECO:0000313" key="1">
    <source>
        <dbReference type="EMBL" id="QIJ71679.1"/>
    </source>
</evidence>
<dbReference type="RefSeq" id="WP_166031897.1">
    <property type="nucleotide sequence ID" value="NZ_CP048877.1"/>
</dbReference>
<evidence type="ECO:0000313" key="2">
    <source>
        <dbReference type="Proteomes" id="UP000502179"/>
    </source>
</evidence>
<dbReference type="GO" id="GO:0004180">
    <property type="term" value="F:carboxypeptidase activity"/>
    <property type="evidence" value="ECO:0007669"/>
    <property type="project" value="UniProtKB-KW"/>
</dbReference>
<keyword evidence="2" id="KW-1185">Reference proteome</keyword>
<reference evidence="1 2" key="1">
    <citation type="submission" date="2020-02" db="EMBL/GenBank/DDBJ databases">
        <title>Genome analysis of Thermosulfuriphilus ammonigenes ST65T, an anaerobic thermophilic chemolithoautotrophic bacterium isolated from a deep-sea hydrothermal vent.</title>
        <authorList>
            <person name="Slobodkina G."/>
            <person name="Allioux M."/>
            <person name="Merkel A."/>
            <person name="Alain K."/>
            <person name="Jebbar M."/>
            <person name="Slobodkin A."/>
        </authorList>
    </citation>
    <scope>NUCLEOTIDE SEQUENCE [LARGE SCALE GENOMIC DNA]</scope>
    <source>
        <strain evidence="1 2">ST65</strain>
    </source>
</reference>
<sequence>MPEGRKSSLIVRVKDAFTGRGPTLPFRCFVKEIPDIEGHIQDGTVAFFNLPSGKVTICFRSPYFRDKDVVVDSSVESSIEVSLYPSELYPFPEGATLFKGGVVDRTEYPIGGAKVCLKWAGGRCETITDDYGCFVLFPGPEEKKKWRKHQGGHIIPGPKGRIKVQLIVSAPGYKTQELSFIWPAGKATCQEIELEPEKDLS</sequence>
<dbReference type="AlphaFoldDB" id="A0A6G7PVH2"/>
<dbReference type="EMBL" id="CP048877">
    <property type="protein sequence ID" value="QIJ71679.1"/>
    <property type="molecule type" value="Genomic_DNA"/>
</dbReference>
<dbReference type="Proteomes" id="UP000502179">
    <property type="component" value="Chromosome"/>
</dbReference>
<protein>
    <submittedName>
        <fullName evidence="1">Carboxypeptidase regulatory-like domain-containing protein</fullName>
    </submittedName>
</protein>
<proteinExistence type="predicted"/>
<name>A0A6G7PVH2_9BACT</name>
<gene>
    <name evidence="1" type="ORF">G4V39_05065</name>
</gene>
<dbReference type="InterPro" id="IPR008969">
    <property type="entry name" value="CarboxyPept-like_regulatory"/>
</dbReference>
<organism evidence="1 2">
    <name type="scientific">Thermosulfuriphilus ammonigenes</name>
    <dbReference type="NCBI Taxonomy" id="1936021"/>
    <lineage>
        <taxon>Bacteria</taxon>
        <taxon>Pseudomonadati</taxon>
        <taxon>Thermodesulfobacteriota</taxon>
        <taxon>Thermodesulfobacteria</taxon>
        <taxon>Thermodesulfobacteriales</taxon>
        <taxon>Thermodesulfobacteriaceae</taxon>
        <taxon>Thermosulfuriphilus</taxon>
    </lineage>
</organism>
<keyword evidence="1" id="KW-0645">Protease</keyword>
<dbReference type="SUPFAM" id="SSF49464">
    <property type="entry name" value="Carboxypeptidase regulatory domain-like"/>
    <property type="match status" value="1"/>
</dbReference>